<reference evidence="4 5" key="1">
    <citation type="journal article" date="2020" name="Nat. Food">
        <title>A phased Vanilla planifolia genome enables genetic improvement of flavour and production.</title>
        <authorList>
            <person name="Hasing T."/>
            <person name="Tang H."/>
            <person name="Brym M."/>
            <person name="Khazi F."/>
            <person name="Huang T."/>
            <person name="Chambers A.H."/>
        </authorList>
    </citation>
    <scope>NUCLEOTIDE SEQUENCE [LARGE SCALE GENOMIC DNA]</scope>
    <source>
        <tissue evidence="4">Leaf</tissue>
    </source>
</reference>
<feature type="repeat" description="PPR" evidence="3">
    <location>
        <begin position="566"/>
        <end position="600"/>
    </location>
</feature>
<dbReference type="NCBIfam" id="TIGR00756">
    <property type="entry name" value="PPR"/>
    <property type="match status" value="12"/>
</dbReference>
<feature type="repeat" description="PPR" evidence="3">
    <location>
        <begin position="821"/>
        <end position="855"/>
    </location>
</feature>
<feature type="repeat" description="PPR" evidence="3">
    <location>
        <begin position="636"/>
        <end position="670"/>
    </location>
</feature>
<dbReference type="Gene3D" id="1.25.40.10">
    <property type="entry name" value="Tetratricopeptide repeat domain"/>
    <property type="match status" value="8"/>
</dbReference>
<feature type="repeat" description="PPR" evidence="3">
    <location>
        <begin position="786"/>
        <end position="820"/>
    </location>
</feature>
<dbReference type="SUPFAM" id="SSF81901">
    <property type="entry name" value="HCP-like"/>
    <property type="match status" value="1"/>
</dbReference>
<evidence type="ECO:0000313" key="5">
    <source>
        <dbReference type="Proteomes" id="UP000636800"/>
    </source>
</evidence>
<dbReference type="Pfam" id="PF12854">
    <property type="entry name" value="PPR_1"/>
    <property type="match status" value="1"/>
</dbReference>
<dbReference type="Pfam" id="PF13041">
    <property type="entry name" value="PPR_2"/>
    <property type="match status" value="5"/>
</dbReference>
<feature type="repeat" description="PPR" evidence="3">
    <location>
        <begin position="357"/>
        <end position="391"/>
    </location>
</feature>
<keyword evidence="5" id="KW-1185">Reference proteome</keyword>
<accession>A0A835VFA8</accession>
<dbReference type="InterPro" id="IPR011990">
    <property type="entry name" value="TPR-like_helical_dom_sf"/>
</dbReference>
<evidence type="ECO:0000313" key="4">
    <source>
        <dbReference type="EMBL" id="KAG0498579.1"/>
    </source>
</evidence>
<dbReference type="OrthoDB" id="9984419at2759"/>
<proteinExistence type="inferred from homology"/>
<dbReference type="InterPro" id="IPR050872">
    <property type="entry name" value="PPR_P_subfamily"/>
</dbReference>
<dbReference type="AlphaFoldDB" id="A0A835VFA8"/>
<sequence>MILRTSPTTNDCVLPKTIISWPCPSELAAHRLSLLASLSRRGLLSAASGVAERIITESPLREAAAALEYGVSLGVPIESGRLLRSLVTAGQFLKADIVFSFCAKDAVNKDAVILDCMVECYCKLGKLVLAETYLNELVNLGSLPTARAYVALLCARCVDGKHVESFNLLCSMAVQEGLLPPLPVYNLMIASLCSSGCLDHARFLFDFMFNLGISLPARPFKCLVYGLSKSNRVLEAEEVCQKMESRGYWLDRALCTSLINGYQKEGRIESALKVFERMKGFSICEPDTYAYNTMIHGFLKIGYVDSAKKLLKQMADRGLEWNVVTYGMMINWYCKNRRVDRAMELVNEMSKLGLAPNLQCYTAILTALCMEGRFVQVEQLFDEMLGIGIVPDHVMFVLLIKNLKGGYRSLMVQKLLQAIALKCKVDMSGFHALSACCHEVLRRETEDLLDEIMRSDVLPLHEISNVLIGALCAEGKFDAACRLIQKIAGSGYQPSVPTYNLLVSCVCNEGQLNDARSLVSFFMQLSSAYSSLVTYSIKINALCKIGNVDLALQQLDEMIHKGINPTAPIYDSVIGSLGQAGRLNEADLVFNNMLKAGVLPDEVVYTTLIKSYCESRKAVQACRLFDQMIRQGFLPSSRTYGALINGFIKKNMFRNACHFLDMMLKDGFVPNIFLCTKLVNQFSKKGEIRLALDSFNLMLRNQIEPDLIAYGSLICALCRKKRSSKTHSLSRKLKNPRSILCRLEFKGKSTSGMLQTKKLSWMSISEKVGFALEKMQDMVNIGLMPDLHIYNGIINGLCRAKRMEDAYKYISQMQDNGLVPNQVTYTILMKSYIRSGEIDNAVSLFNQMSINGCIPDNISYNTLIFGLCVADRAIEGLSLVHGMAKRGLFPNKFIYATLFECFIRCHPGDTTIKLLEEMMLCNYIPRLRSYKNLFWVLCSMKNLFGVRRAYNLLLKAGRRPDRITKRHLLKTCCRRGEFEMALAIMENKLIDDD</sequence>
<feature type="repeat" description="PPR" evidence="3">
    <location>
        <begin position="671"/>
        <end position="705"/>
    </location>
</feature>
<dbReference type="InterPro" id="IPR002885">
    <property type="entry name" value="PPR_rpt"/>
</dbReference>
<dbReference type="PANTHER" id="PTHR46128">
    <property type="entry name" value="MITOCHONDRIAL GROUP I INTRON SPLICING FACTOR CCM1"/>
    <property type="match status" value="1"/>
</dbReference>
<dbReference type="EMBL" id="JADCNL010000001">
    <property type="protein sequence ID" value="KAG0498579.1"/>
    <property type="molecule type" value="Genomic_DNA"/>
</dbReference>
<evidence type="ECO:0000256" key="3">
    <source>
        <dbReference type="PROSITE-ProRule" id="PRU00708"/>
    </source>
</evidence>
<feature type="repeat" description="PPR" evidence="3">
    <location>
        <begin position="531"/>
        <end position="565"/>
    </location>
</feature>
<feature type="repeat" description="PPR" evidence="3">
    <location>
        <begin position="110"/>
        <end position="144"/>
    </location>
</feature>
<feature type="repeat" description="PPR" evidence="3">
    <location>
        <begin position="287"/>
        <end position="321"/>
    </location>
</feature>
<dbReference type="PANTHER" id="PTHR46128:SF211">
    <property type="entry name" value="PENTACOTRIPEPTIDE-REPEAT REGION OF PRORP DOMAIN-CONTAINING PROTEIN"/>
    <property type="match status" value="1"/>
</dbReference>
<dbReference type="Proteomes" id="UP000636800">
    <property type="component" value="Chromosome 1"/>
</dbReference>
<dbReference type="PROSITE" id="PS51375">
    <property type="entry name" value="PPR"/>
    <property type="match status" value="14"/>
</dbReference>
<evidence type="ECO:0000256" key="2">
    <source>
        <dbReference type="ARBA" id="ARBA00022737"/>
    </source>
</evidence>
<evidence type="ECO:0000256" key="1">
    <source>
        <dbReference type="ARBA" id="ARBA00007626"/>
    </source>
</evidence>
<name>A0A835VFA8_VANPL</name>
<organism evidence="4 5">
    <name type="scientific">Vanilla planifolia</name>
    <name type="common">Vanilla</name>
    <dbReference type="NCBI Taxonomy" id="51239"/>
    <lineage>
        <taxon>Eukaryota</taxon>
        <taxon>Viridiplantae</taxon>
        <taxon>Streptophyta</taxon>
        <taxon>Embryophyta</taxon>
        <taxon>Tracheophyta</taxon>
        <taxon>Spermatophyta</taxon>
        <taxon>Magnoliopsida</taxon>
        <taxon>Liliopsida</taxon>
        <taxon>Asparagales</taxon>
        <taxon>Orchidaceae</taxon>
        <taxon>Vanilloideae</taxon>
        <taxon>Vanilleae</taxon>
        <taxon>Vanilla</taxon>
    </lineage>
</organism>
<keyword evidence="2" id="KW-0677">Repeat</keyword>
<protein>
    <recommendedName>
        <fullName evidence="6">Pentatricopeptide repeat-containing protein</fullName>
    </recommendedName>
</protein>
<dbReference type="Pfam" id="PF01535">
    <property type="entry name" value="PPR"/>
    <property type="match status" value="7"/>
</dbReference>
<feature type="repeat" description="PPR" evidence="3">
    <location>
        <begin position="322"/>
        <end position="356"/>
    </location>
</feature>
<feature type="repeat" description="PPR" evidence="3">
    <location>
        <begin position="251"/>
        <end position="285"/>
    </location>
</feature>
<comment type="similarity">
    <text evidence="1">Belongs to the PPR family. P subfamily.</text>
</comment>
<feature type="repeat" description="PPR" evidence="3">
    <location>
        <begin position="181"/>
        <end position="215"/>
    </location>
</feature>
<feature type="repeat" description="PPR" evidence="3">
    <location>
        <begin position="856"/>
        <end position="890"/>
    </location>
</feature>
<evidence type="ECO:0008006" key="6">
    <source>
        <dbReference type="Google" id="ProtNLM"/>
    </source>
</evidence>
<gene>
    <name evidence="4" type="ORF">HPP92_003270</name>
</gene>
<feature type="repeat" description="PPR" evidence="3">
    <location>
        <begin position="601"/>
        <end position="635"/>
    </location>
</feature>
<comment type="caution">
    <text evidence="4">The sequence shown here is derived from an EMBL/GenBank/DDBJ whole genome shotgun (WGS) entry which is preliminary data.</text>
</comment>